<dbReference type="HOGENOM" id="CLU_1126745_0_0_1"/>
<comment type="similarity">
    <text evidence="3">Belongs to the vinculin/alpha-catenin family.</text>
</comment>
<sequence length="247" mass="27594">DLKSPNQRDEIAGARASLKENSPLLHSICSACLEHSDVASLQASKDTVCEEIHNALNVISNASQGIQNTLAPPEPKAATLGSALDELENLIVLDPLTVTEEEIRPSLEKRLEAIISGAALLADSSCTRDFHRERIIAECNAIRQALQDLLSEYMNNIGKKERSNTLNIAIDNMCKKTRDLRRQLRKAIIDHVSDSFLDTTVPLLVLIEAAKNGREKEIKEYASIFREHTNRLIEVRKSRSNFQQREC</sequence>
<dbReference type="EMBL" id="AEYP01092477">
    <property type="status" value="NOT_ANNOTATED_CDS"/>
    <property type="molecule type" value="Genomic_DNA"/>
</dbReference>
<evidence type="ECO:0008006" key="8">
    <source>
        <dbReference type="Google" id="ProtNLM"/>
    </source>
</evidence>
<dbReference type="EMBL" id="AEYP01092473">
    <property type="status" value="NOT_ANNOTATED_CDS"/>
    <property type="molecule type" value="Genomic_DNA"/>
</dbReference>
<dbReference type="GO" id="GO:0005737">
    <property type="term" value="C:cytoplasm"/>
    <property type="evidence" value="ECO:0007669"/>
    <property type="project" value="UniProtKB-SubCell"/>
</dbReference>
<evidence type="ECO:0000256" key="4">
    <source>
        <dbReference type="ARBA" id="ARBA00022490"/>
    </source>
</evidence>
<proteinExistence type="inferred from homology"/>
<dbReference type="GO" id="GO:0051015">
    <property type="term" value="F:actin filament binding"/>
    <property type="evidence" value="ECO:0007669"/>
    <property type="project" value="InterPro"/>
</dbReference>
<dbReference type="SUPFAM" id="SSF47220">
    <property type="entry name" value="alpha-catenin/vinculin-like"/>
    <property type="match status" value="2"/>
</dbReference>
<evidence type="ECO:0000256" key="2">
    <source>
        <dbReference type="ARBA" id="ARBA00004496"/>
    </source>
</evidence>
<dbReference type="EMBL" id="AEYP01092471">
    <property type="status" value="NOT_ANNOTATED_CDS"/>
    <property type="molecule type" value="Genomic_DNA"/>
</dbReference>
<dbReference type="InterPro" id="IPR006077">
    <property type="entry name" value="Vinculin/catenin"/>
</dbReference>
<dbReference type="GO" id="GO:0098609">
    <property type="term" value="P:cell-cell adhesion"/>
    <property type="evidence" value="ECO:0007669"/>
    <property type="project" value="TreeGrafter"/>
</dbReference>
<dbReference type="EMBL" id="AEYP01092475">
    <property type="status" value="NOT_ANNOTATED_CDS"/>
    <property type="molecule type" value="Genomic_DNA"/>
</dbReference>
<dbReference type="GeneTree" id="ENSGT01030000234543"/>
<reference evidence="7" key="1">
    <citation type="submission" date="2024-06" db="UniProtKB">
        <authorList>
            <consortium name="Ensembl"/>
        </authorList>
    </citation>
    <scope>IDENTIFICATION</scope>
</reference>
<dbReference type="GO" id="GO:0016477">
    <property type="term" value="P:cell migration"/>
    <property type="evidence" value="ECO:0007669"/>
    <property type="project" value="TreeGrafter"/>
</dbReference>
<evidence type="ECO:0000256" key="6">
    <source>
        <dbReference type="ARBA" id="ARBA00022949"/>
    </source>
</evidence>
<comment type="subcellular location">
    <subcellularLocation>
        <location evidence="1">Cell junction</location>
    </subcellularLocation>
    <subcellularLocation>
        <location evidence="2">Cytoplasm</location>
    </subcellularLocation>
</comment>
<dbReference type="Gene3D" id="6.10.250.2510">
    <property type="match status" value="1"/>
</dbReference>
<dbReference type="PANTHER" id="PTHR18914:SF21">
    <property type="entry name" value="CATENIN ALPHA-3"/>
    <property type="match status" value="1"/>
</dbReference>
<evidence type="ECO:0000256" key="3">
    <source>
        <dbReference type="ARBA" id="ARBA00008376"/>
    </source>
</evidence>
<dbReference type="GO" id="GO:0008013">
    <property type="term" value="F:beta-catenin binding"/>
    <property type="evidence" value="ECO:0007669"/>
    <property type="project" value="TreeGrafter"/>
</dbReference>
<dbReference type="EMBL" id="AEYP01092469">
    <property type="status" value="NOT_ANNOTATED_CDS"/>
    <property type="molecule type" value="Genomic_DNA"/>
</dbReference>
<dbReference type="Pfam" id="PF01044">
    <property type="entry name" value="Vinculin"/>
    <property type="match status" value="1"/>
</dbReference>
<organism evidence="7">
    <name type="scientific">Mustela putorius furo</name>
    <name type="common">European domestic ferret</name>
    <name type="synonym">Mustela furo</name>
    <dbReference type="NCBI Taxonomy" id="9669"/>
    <lineage>
        <taxon>Eukaryota</taxon>
        <taxon>Metazoa</taxon>
        <taxon>Chordata</taxon>
        <taxon>Craniata</taxon>
        <taxon>Vertebrata</taxon>
        <taxon>Euteleostomi</taxon>
        <taxon>Mammalia</taxon>
        <taxon>Eutheria</taxon>
        <taxon>Laurasiatheria</taxon>
        <taxon>Carnivora</taxon>
        <taxon>Caniformia</taxon>
        <taxon>Musteloidea</taxon>
        <taxon>Mustelidae</taxon>
        <taxon>Mustelinae</taxon>
        <taxon>Mustela</taxon>
    </lineage>
</organism>
<dbReference type="AlphaFoldDB" id="M3YKJ5"/>
<keyword evidence="4" id="KW-0963">Cytoplasm</keyword>
<dbReference type="GO" id="GO:0045296">
    <property type="term" value="F:cadherin binding"/>
    <property type="evidence" value="ECO:0007669"/>
    <property type="project" value="InterPro"/>
</dbReference>
<name>M3YKJ5_MUSPF</name>
<evidence type="ECO:0000256" key="1">
    <source>
        <dbReference type="ARBA" id="ARBA00004282"/>
    </source>
</evidence>
<protein>
    <recommendedName>
        <fullName evidence="8">Catenin alpha 3</fullName>
    </recommendedName>
</protein>
<dbReference type="OMA" id="PLTMNEE"/>
<dbReference type="eggNOG" id="KOG3681">
    <property type="taxonomic scope" value="Eukaryota"/>
</dbReference>
<evidence type="ECO:0000313" key="7">
    <source>
        <dbReference type="Ensembl" id="ENSMPUP00000011852.1"/>
    </source>
</evidence>
<dbReference type="InterPro" id="IPR036723">
    <property type="entry name" value="Alpha-catenin/vinculin-like_sf"/>
</dbReference>
<dbReference type="PANTHER" id="PTHR18914">
    <property type="entry name" value="ALPHA CATENIN"/>
    <property type="match status" value="1"/>
</dbReference>
<dbReference type="Gene3D" id="1.20.120.230">
    <property type="entry name" value="Alpha-catenin/vinculin-like"/>
    <property type="match status" value="2"/>
</dbReference>
<dbReference type="InterPro" id="IPR001033">
    <property type="entry name" value="Alpha_catenin"/>
</dbReference>
<dbReference type="EMBL" id="AEYP01092470">
    <property type="status" value="NOT_ANNOTATED_CDS"/>
    <property type="molecule type" value="Genomic_DNA"/>
</dbReference>
<dbReference type="STRING" id="9669.ENSMPUP00000011852"/>
<evidence type="ECO:0000256" key="5">
    <source>
        <dbReference type="ARBA" id="ARBA00022889"/>
    </source>
</evidence>
<dbReference type="EMBL" id="AEYP01092474">
    <property type="status" value="NOT_ANNOTATED_CDS"/>
    <property type="molecule type" value="Genomic_DNA"/>
</dbReference>
<accession>M3YKJ5</accession>
<dbReference type="GO" id="GO:0005916">
    <property type="term" value="C:fascia adherens"/>
    <property type="evidence" value="ECO:0007669"/>
    <property type="project" value="TreeGrafter"/>
</dbReference>
<dbReference type="Ensembl" id="ENSMPUT00000012047.1">
    <property type="protein sequence ID" value="ENSMPUP00000011852.1"/>
    <property type="gene ID" value="ENSMPUG00000011944.1"/>
</dbReference>
<keyword evidence="6" id="KW-0965">Cell junction</keyword>
<dbReference type="EMBL" id="AEYP01092472">
    <property type="status" value="NOT_ANNOTATED_CDS"/>
    <property type="molecule type" value="Genomic_DNA"/>
</dbReference>
<dbReference type="InParanoid" id="M3YKJ5"/>
<keyword evidence="5" id="KW-0130">Cell adhesion</keyword>
<dbReference type="EMBL" id="AEYP01092478">
    <property type="status" value="NOT_ANNOTATED_CDS"/>
    <property type="molecule type" value="Genomic_DNA"/>
</dbReference>
<dbReference type="GO" id="GO:0005912">
    <property type="term" value="C:adherens junction"/>
    <property type="evidence" value="ECO:0007669"/>
    <property type="project" value="TreeGrafter"/>
</dbReference>
<dbReference type="EMBL" id="AEYP01092476">
    <property type="status" value="NOT_ANNOTATED_CDS"/>
    <property type="molecule type" value="Genomic_DNA"/>
</dbReference>
<dbReference type="PRINTS" id="PR00805">
    <property type="entry name" value="ALPHACATENIN"/>
</dbReference>